<keyword evidence="1" id="KW-0472">Membrane</keyword>
<accession>A0A658R4R0</accession>
<keyword evidence="3" id="KW-1185">Reference proteome</keyword>
<comment type="caution">
    <text evidence="2">The sequence shown here is derived from an EMBL/GenBank/DDBJ whole genome shotgun (WGS) entry which is preliminary data.</text>
</comment>
<reference evidence="2 3" key="1">
    <citation type="submission" date="2016-01" db="EMBL/GenBank/DDBJ databases">
        <authorList>
            <person name="Peeters C."/>
        </authorList>
    </citation>
    <scope>NUCLEOTIDE SEQUENCE [LARGE SCALE GENOMIC DNA]</scope>
    <source>
        <strain evidence="2">LMG 29315</strain>
    </source>
</reference>
<dbReference type="AlphaFoldDB" id="A0A658R4R0"/>
<keyword evidence="1" id="KW-0812">Transmembrane</keyword>
<gene>
    <name evidence="2" type="ORF">AWB72_05146</name>
</gene>
<name>A0A658R4R0_9BURK</name>
<evidence type="ECO:0000313" key="2">
    <source>
        <dbReference type="EMBL" id="SAL49250.1"/>
    </source>
</evidence>
<proteinExistence type="predicted"/>
<organism evidence="2 3">
    <name type="scientific">Caballeronia concitans</name>
    <dbReference type="NCBI Taxonomy" id="1777133"/>
    <lineage>
        <taxon>Bacteria</taxon>
        <taxon>Pseudomonadati</taxon>
        <taxon>Pseudomonadota</taxon>
        <taxon>Betaproteobacteria</taxon>
        <taxon>Burkholderiales</taxon>
        <taxon>Burkholderiaceae</taxon>
        <taxon>Caballeronia</taxon>
    </lineage>
</organism>
<evidence type="ECO:0000313" key="3">
    <source>
        <dbReference type="Proteomes" id="UP000198263"/>
    </source>
</evidence>
<dbReference type="OrthoDB" id="9936803at2"/>
<evidence type="ECO:0000256" key="1">
    <source>
        <dbReference type="SAM" id="Phobius"/>
    </source>
</evidence>
<feature type="transmembrane region" description="Helical" evidence="1">
    <location>
        <begin position="34"/>
        <end position="59"/>
    </location>
</feature>
<dbReference type="EMBL" id="FCNV02000016">
    <property type="protein sequence ID" value="SAL49250.1"/>
    <property type="molecule type" value="Genomic_DNA"/>
</dbReference>
<dbReference type="Proteomes" id="UP000198263">
    <property type="component" value="Unassembled WGS sequence"/>
</dbReference>
<protein>
    <submittedName>
        <fullName evidence="2">Uncharacterized protein</fullName>
    </submittedName>
</protein>
<keyword evidence="1" id="KW-1133">Transmembrane helix</keyword>
<sequence length="83" mass="8876">MGEVHGLTIFVASAAVTFLSLARTAPGVSLWTHVSRYMFAIATGLALDVVVTWALWAVGFPIVNGTLRRNIGVLEIRVTAGQH</sequence>
<dbReference type="RefSeq" id="WP_159459408.1">
    <property type="nucleotide sequence ID" value="NZ_FCNV02000016.1"/>
</dbReference>